<evidence type="ECO:0000313" key="2">
    <source>
        <dbReference type="EMBL" id="CAK0754086.1"/>
    </source>
</evidence>
<evidence type="ECO:0000256" key="1">
    <source>
        <dbReference type="SAM" id="MobiDB-lite"/>
    </source>
</evidence>
<dbReference type="Proteomes" id="UP001314263">
    <property type="component" value="Unassembled WGS sequence"/>
</dbReference>
<name>A0AAV1HZU2_9CHLO</name>
<keyword evidence="3" id="KW-1185">Reference proteome</keyword>
<feature type="compositionally biased region" description="Basic and acidic residues" evidence="1">
    <location>
        <begin position="436"/>
        <end position="452"/>
    </location>
</feature>
<feature type="region of interest" description="Disordered" evidence="1">
    <location>
        <begin position="1"/>
        <end position="25"/>
    </location>
</feature>
<feature type="compositionally biased region" description="Polar residues" evidence="1">
    <location>
        <begin position="151"/>
        <end position="162"/>
    </location>
</feature>
<evidence type="ECO:0000313" key="3">
    <source>
        <dbReference type="Proteomes" id="UP001314263"/>
    </source>
</evidence>
<dbReference type="EMBL" id="CAUYUE010000003">
    <property type="protein sequence ID" value="CAK0754086.1"/>
    <property type="molecule type" value="Genomic_DNA"/>
</dbReference>
<feature type="region of interest" description="Disordered" evidence="1">
    <location>
        <begin position="408"/>
        <end position="454"/>
    </location>
</feature>
<feature type="region of interest" description="Disordered" evidence="1">
    <location>
        <begin position="128"/>
        <end position="167"/>
    </location>
</feature>
<comment type="caution">
    <text evidence="2">The sequence shown here is derived from an EMBL/GenBank/DDBJ whole genome shotgun (WGS) entry which is preliminary data.</text>
</comment>
<organism evidence="2 3">
    <name type="scientific">Coccomyxa viridis</name>
    <dbReference type="NCBI Taxonomy" id="1274662"/>
    <lineage>
        <taxon>Eukaryota</taxon>
        <taxon>Viridiplantae</taxon>
        <taxon>Chlorophyta</taxon>
        <taxon>core chlorophytes</taxon>
        <taxon>Trebouxiophyceae</taxon>
        <taxon>Trebouxiophyceae incertae sedis</taxon>
        <taxon>Coccomyxaceae</taxon>
        <taxon>Coccomyxa</taxon>
    </lineage>
</organism>
<protein>
    <submittedName>
        <fullName evidence="2">Uncharacterized protein</fullName>
    </submittedName>
</protein>
<reference evidence="2 3" key="1">
    <citation type="submission" date="2023-10" db="EMBL/GenBank/DDBJ databases">
        <authorList>
            <person name="Maclean D."/>
            <person name="Macfadyen A."/>
        </authorList>
    </citation>
    <scope>NUCLEOTIDE SEQUENCE [LARGE SCALE GENOMIC DNA]</scope>
</reference>
<gene>
    <name evidence="2" type="ORF">CVIRNUC_002270</name>
</gene>
<proteinExistence type="predicted"/>
<sequence length="624" mass="67974">MPKKQDSRNSRPAQRRQHGGCRKTEKQRGAFGDALLSCLCGVQPRVVDFDPPLCSPEEFRAMHHRKHVKGQQIQKIMPVHWLHPRAVMIATLYDCIVTCPGAPKRLLECLVFHKSLIRYEDYPPRSGSIPVSYSQQEEEVESPEAHACEEPSSSSCRAQTEEASAGAATIHGAMTEGEEAAIIDSELLQEDDEDSASQAAERLESIGDAACCLNDTFEEDELEAAGLCSEMDQHEADLAAINKILGSPFVQRDAMRMSEAEEYKMSASPVRHGIRQPVIKITANSANSSSPVARALFQLESQEERRQRFKDGRHRDASCARAASTAASAAANSAAAAAAAATVNAASDKTSEMNALLDTMSTETGERCAQAAQKTALETVIEDTEAELAKLQRSKVASMIALYQGMDSPERASPKISARHTPQSRKKLADPLLPPRKADDSFTESVSRKSDTSRYLNAVQAATNTVSSWLQKGNPLADSMQSIPSPVAAAAVQLHDERPIRNTAEDMRPLTPPVKRSMENLTFSTPSAHLYEDNEHSLWSSSFTSDRAACEVNPEKAAKHAAAAARKALEAAQHAHRAAMYAGLLPKGAHEAEPWHNAGRYLDTATTDSQMVSFQNLLFEPTSF</sequence>
<accession>A0AAV1HZU2</accession>
<dbReference type="AlphaFoldDB" id="A0AAV1HZU2"/>